<accession>A0A090LSN6</accession>
<dbReference type="WBParaSite" id="SRAE_X000051900.1">
    <property type="protein sequence ID" value="SRAE_X000051900.1"/>
    <property type="gene ID" value="WBGene00266078"/>
</dbReference>
<keyword evidence="2" id="KW-1185">Reference proteome</keyword>
<dbReference type="AlphaFoldDB" id="A0A090LSN6"/>
<dbReference type="GeneID" id="36383572"/>
<proteinExistence type="predicted"/>
<reference evidence="3" key="2">
    <citation type="submission" date="2020-12" db="UniProtKB">
        <authorList>
            <consortium name="WormBaseParasite"/>
        </authorList>
    </citation>
    <scope>IDENTIFICATION</scope>
</reference>
<dbReference type="EMBL" id="LN609530">
    <property type="protein sequence ID" value="CEF71192.1"/>
    <property type="molecule type" value="Genomic_DNA"/>
</dbReference>
<evidence type="ECO:0000313" key="3">
    <source>
        <dbReference type="WBParaSite" id="SRAE_X000051900.1"/>
    </source>
</evidence>
<dbReference type="WormBase" id="SRAE_X000051900">
    <property type="protein sequence ID" value="SRP09490"/>
    <property type="gene ID" value="WBGene00266078"/>
</dbReference>
<evidence type="ECO:0000313" key="1">
    <source>
        <dbReference type="EMBL" id="CEF71192.1"/>
    </source>
</evidence>
<dbReference type="RefSeq" id="XP_024510388.1">
    <property type="nucleotide sequence ID" value="XM_024644872.1"/>
</dbReference>
<dbReference type="Proteomes" id="UP000035682">
    <property type="component" value="Unplaced"/>
</dbReference>
<evidence type="ECO:0000313" key="2">
    <source>
        <dbReference type="Proteomes" id="UP000035682"/>
    </source>
</evidence>
<dbReference type="CTD" id="36383572"/>
<protein>
    <submittedName>
        <fullName evidence="1 3">Uncharacterized protein</fullName>
    </submittedName>
</protein>
<sequence length="141" mass="16543">MFLFKILFFTIVFGHKLFTTNGVILKCSGYFKTSGPCLLYIDITRDRFFAVADCVLPHRFPGKYGSICKNNKSYGKDTCLLNESYLKNINQTTIMKICSLYRVSCKCPTFLRFYTDKTVLRRNSFKYNEVKKSYRQSSFFK</sequence>
<gene>
    <name evidence="1 3 4" type="ORF">SRAE_X000051900</name>
</gene>
<evidence type="ECO:0000313" key="4">
    <source>
        <dbReference type="WormBase" id="SRAE_X000051900"/>
    </source>
</evidence>
<reference evidence="1 2" key="1">
    <citation type="submission" date="2014-09" db="EMBL/GenBank/DDBJ databases">
        <authorList>
            <person name="Martin A.A."/>
        </authorList>
    </citation>
    <scope>NUCLEOTIDE SEQUENCE</scope>
    <source>
        <strain evidence="2">ED321</strain>
        <strain evidence="1">ED321 Heterogonic</strain>
    </source>
</reference>
<name>A0A090LSN6_STRRB</name>
<organism evidence="1">
    <name type="scientific">Strongyloides ratti</name>
    <name type="common">Parasitic roundworm</name>
    <dbReference type="NCBI Taxonomy" id="34506"/>
    <lineage>
        <taxon>Eukaryota</taxon>
        <taxon>Metazoa</taxon>
        <taxon>Ecdysozoa</taxon>
        <taxon>Nematoda</taxon>
        <taxon>Chromadorea</taxon>
        <taxon>Rhabditida</taxon>
        <taxon>Tylenchina</taxon>
        <taxon>Panagrolaimomorpha</taxon>
        <taxon>Strongyloidoidea</taxon>
        <taxon>Strongyloididae</taxon>
        <taxon>Strongyloides</taxon>
    </lineage>
</organism>